<dbReference type="InterPro" id="IPR032675">
    <property type="entry name" value="LRR_dom_sf"/>
</dbReference>
<accession>A0ABR0ELR9</accession>
<evidence type="ECO:0000313" key="1">
    <source>
        <dbReference type="EMBL" id="KAK4502531.1"/>
    </source>
</evidence>
<reference evidence="1 2" key="1">
    <citation type="journal article" date="2023" name="G3 (Bethesda)">
        <title>A chromosome-level genome assembly of Zasmidium syzygii isolated from banana leaves.</title>
        <authorList>
            <person name="van Westerhoven A.C."/>
            <person name="Mehrabi R."/>
            <person name="Talebi R."/>
            <person name="Steentjes M.B.F."/>
            <person name="Corcolon B."/>
            <person name="Chong P.A."/>
            <person name="Kema G.H.J."/>
            <person name="Seidl M.F."/>
        </authorList>
    </citation>
    <scope>NUCLEOTIDE SEQUENCE [LARGE SCALE GENOMIC DNA]</scope>
    <source>
        <strain evidence="1 2">P124</strain>
    </source>
</reference>
<name>A0ABR0ELR9_ZASCE</name>
<dbReference type="EMBL" id="JAXOVC010000004">
    <property type="protein sequence ID" value="KAK4502531.1"/>
    <property type="molecule type" value="Genomic_DNA"/>
</dbReference>
<evidence type="ECO:0008006" key="3">
    <source>
        <dbReference type="Google" id="ProtNLM"/>
    </source>
</evidence>
<gene>
    <name evidence="1" type="ORF">PRZ48_005956</name>
</gene>
<proteinExistence type="predicted"/>
<dbReference type="Proteomes" id="UP001305779">
    <property type="component" value="Unassembled WGS sequence"/>
</dbReference>
<protein>
    <recommendedName>
        <fullName evidence="3">F-box domain-containing protein</fullName>
    </recommendedName>
</protein>
<dbReference type="Gene3D" id="3.80.10.10">
    <property type="entry name" value="Ribonuclease Inhibitor"/>
    <property type="match status" value="1"/>
</dbReference>
<comment type="caution">
    <text evidence="1">The sequence shown here is derived from an EMBL/GenBank/DDBJ whole genome shotgun (WGS) entry which is preliminary data.</text>
</comment>
<keyword evidence="2" id="KW-1185">Reference proteome</keyword>
<sequence>MEHLPNEITDAILQHVVLQDIKNLRRELIWDDTTYCDSLMEKKKYLETATHYASWGRWCSDLYPRQEGEYGWWLFLEKARLHHHIRRKRIDERLLLSALPKLENLKSVVLSSRHHYMPTPDDVCNRESPTARLWNKERLFKTFAYPPTVNWKAIRDTGDLSEPTKDDLRQMMTVDYHHDPWDKNNLMTAKSGVHIQRPFRGLLILLRALSNAEKHLDSFEIRPQFELQWGKDNSMVGISHYFFRQPSTDLDRFVAIARHLRKLHLVVSCESAGLAEGRHASAITTVKQGHLSRFLQSAENLEELHFELPLPNVMKTIGPRTYYPRLKHLSLMQGIVEPLELFEFLKRHRQTIQSLTLSHCNSSTESWTALFEQLKAESLHLAIVVDFLFDPDEKYWCRTMEQDDIDAFFTDDGQMPLLWSEWRGDPLPPRF</sequence>
<organism evidence="1 2">
    <name type="scientific">Zasmidium cellare</name>
    <name type="common">Wine cellar mold</name>
    <name type="synonym">Racodium cellare</name>
    <dbReference type="NCBI Taxonomy" id="395010"/>
    <lineage>
        <taxon>Eukaryota</taxon>
        <taxon>Fungi</taxon>
        <taxon>Dikarya</taxon>
        <taxon>Ascomycota</taxon>
        <taxon>Pezizomycotina</taxon>
        <taxon>Dothideomycetes</taxon>
        <taxon>Dothideomycetidae</taxon>
        <taxon>Mycosphaerellales</taxon>
        <taxon>Mycosphaerellaceae</taxon>
        <taxon>Zasmidium</taxon>
    </lineage>
</organism>
<evidence type="ECO:0000313" key="2">
    <source>
        <dbReference type="Proteomes" id="UP001305779"/>
    </source>
</evidence>